<accession>A0AAV9U399</accession>
<dbReference type="EC" id="2.7.4.2" evidence="3 15"/>
<dbReference type="AlphaFoldDB" id="A0AAV9U399"/>
<name>A0AAV9U399_9PEZI</name>
<keyword evidence="6" id="KW-0547">Nucleotide-binding</keyword>
<keyword evidence="18" id="KW-1185">Reference proteome</keyword>
<sequence>MMAPSTAVSAPGKVLLAGGYTVLDPVCRGLVFALSARIHVVASSTEAGETGSITVRSPQFDGAVWTYSTSDPGDGSAITVTQTNSSTSSANPFVATAIRYALSYLGLPHIPPTTLTILADNDYYSQPPPPLPRFNNLRTPLSAAHKTGLGSSAALVTALTAALLSHLASTDVKAHLPTIHNLAQAAHCAAQGKVGSGFDVAAATYGSCQYQRFPPSVLSAIPDPSSQTFTSQLRDTVRSEWPMTCTPVVLPTSLGIVLGDVRGGSATPGMVRSVLDWRKNDADSQATWDALDTRNRSLIAAVTELSSSGDDISAAAESITARIADIRSAVRSLGEKAGVPIEPPSQTALLDAATASVEGVLGGVVPGAGGYDAVCFLYVDAGDTGAKLRKFLSEYQLENGVVRALDAREEREGVRVEDVASYSDVKEYFDGLTLDGA</sequence>
<evidence type="ECO:0000256" key="1">
    <source>
        <dbReference type="ARBA" id="ARBA00005017"/>
    </source>
</evidence>
<evidence type="ECO:0000256" key="8">
    <source>
        <dbReference type="ARBA" id="ARBA00022840"/>
    </source>
</evidence>
<dbReference type="SUPFAM" id="SSF54211">
    <property type="entry name" value="Ribosomal protein S5 domain 2-like"/>
    <property type="match status" value="1"/>
</dbReference>
<evidence type="ECO:0000256" key="12">
    <source>
        <dbReference type="ARBA" id="ARBA00023166"/>
    </source>
</evidence>
<evidence type="ECO:0000259" key="16">
    <source>
        <dbReference type="Pfam" id="PF00288"/>
    </source>
</evidence>
<evidence type="ECO:0000256" key="10">
    <source>
        <dbReference type="ARBA" id="ARBA00023011"/>
    </source>
</evidence>
<evidence type="ECO:0000256" key="15">
    <source>
        <dbReference type="PIRNR" id="PIRNR017288"/>
    </source>
</evidence>
<dbReference type="Gene3D" id="3.30.70.890">
    <property type="entry name" value="GHMP kinase, C-terminal domain"/>
    <property type="match status" value="1"/>
</dbReference>
<dbReference type="GO" id="GO:0005524">
    <property type="term" value="F:ATP binding"/>
    <property type="evidence" value="ECO:0007669"/>
    <property type="project" value="UniProtKB-UniRule"/>
</dbReference>
<comment type="similarity">
    <text evidence="2 15">Belongs to the GHMP kinase family. Mevalonate kinase subfamily.</text>
</comment>
<dbReference type="Proteomes" id="UP001375240">
    <property type="component" value="Unassembled WGS sequence"/>
</dbReference>
<evidence type="ECO:0000256" key="6">
    <source>
        <dbReference type="ARBA" id="ARBA00022741"/>
    </source>
</evidence>
<comment type="caution">
    <text evidence="17">The sequence shown here is derived from an EMBL/GenBank/DDBJ whole genome shotgun (WGS) entry which is preliminary data.</text>
</comment>
<keyword evidence="5 15" id="KW-0808">Transferase</keyword>
<dbReference type="InterPro" id="IPR006204">
    <property type="entry name" value="GHMP_kinase_N_dom"/>
</dbReference>
<dbReference type="GO" id="GO:0006696">
    <property type="term" value="P:ergosterol biosynthetic process"/>
    <property type="evidence" value="ECO:0007669"/>
    <property type="project" value="TreeGrafter"/>
</dbReference>
<protein>
    <recommendedName>
        <fullName evidence="3 15">Phosphomevalonate kinase</fullName>
        <ecNumber evidence="3 15">2.7.4.2</ecNumber>
    </recommendedName>
</protein>
<evidence type="ECO:0000313" key="18">
    <source>
        <dbReference type="Proteomes" id="UP001375240"/>
    </source>
</evidence>
<keyword evidence="8" id="KW-0067">ATP-binding</keyword>
<dbReference type="InterPro" id="IPR014721">
    <property type="entry name" value="Ribsml_uS5_D2-typ_fold_subgr"/>
</dbReference>
<evidence type="ECO:0000256" key="2">
    <source>
        <dbReference type="ARBA" id="ARBA00006495"/>
    </source>
</evidence>
<keyword evidence="9 15" id="KW-0752">Steroid biosynthesis</keyword>
<evidence type="ECO:0000256" key="13">
    <source>
        <dbReference type="ARBA" id="ARBA00023221"/>
    </source>
</evidence>
<reference evidence="17 18" key="1">
    <citation type="submission" date="2019-10" db="EMBL/GenBank/DDBJ databases">
        <authorList>
            <person name="Palmer J.M."/>
        </authorList>
    </citation>
    <scope>NUCLEOTIDE SEQUENCE [LARGE SCALE GENOMIC DNA]</scope>
    <source>
        <strain evidence="17 18">TWF696</strain>
    </source>
</reference>
<evidence type="ECO:0000313" key="17">
    <source>
        <dbReference type="EMBL" id="KAK6332417.1"/>
    </source>
</evidence>
<gene>
    <name evidence="17" type="primary">ERG8</name>
    <name evidence="17" type="ORF">TWF696_003133</name>
</gene>
<keyword evidence="13 15" id="KW-0753">Steroid metabolism</keyword>
<evidence type="ECO:0000256" key="3">
    <source>
        <dbReference type="ARBA" id="ARBA00012958"/>
    </source>
</evidence>
<keyword evidence="10" id="KW-0756">Sterol biosynthesis</keyword>
<dbReference type="PANTHER" id="PTHR31814">
    <property type="match status" value="1"/>
</dbReference>
<keyword evidence="4 15" id="KW-0444">Lipid biosynthesis</keyword>
<evidence type="ECO:0000256" key="4">
    <source>
        <dbReference type="ARBA" id="ARBA00022516"/>
    </source>
</evidence>
<comment type="pathway">
    <text evidence="1 15">Isoprenoid biosynthesis; isopentenyl diphosphate biosynthesis via mevalonate pathway; isopentenyl diphosphate from (R)-mevalonate: step 2/3.</text>
</comment>
<evidence type="ECO:0000256" key="9">
    <source>
        <dbReference type="ARBA" id="ARBA00022955"/>
    </source>
</evidence>
<dbReference type="Pfam" id="PF00288">
    <property type="entry name" value="GHMP_kinases_N"/>
    <property type="match status" value="1"/>
</dbReference>
<dbReference type="EMBL" id="JAVHNQ010000015">
    <property type="protein sequence ID" value="KAK6332417.1"/>
    <property type="molecule type" value="Genomic_DNA"/>
</dbReference>
<evidence type="ECO:0000256" key="7">
    <source>
        <dbReference type="ARBA" id="ARBA00022777"/>
    </source>
</evidence>
<dbReference type="InterPro" id="IPR036554">
    <property type="entry name" value="GHMP_kinase_C_sf"/>
</dbReference>
<dbReference type="GO" id="GO:0005777">
    <property type="term" value="C:peroxisome"/>
    <property type="evidence" value="ECO:0007669"/>
    <property type="project" value="TreeGrafter"/>
</dbReference>
<evidence type="ECO:0000256" key="14">
    <source>
        <dbReference type="ARBA" id="ARBA00029326"/>
    </source>
</evidence>
<dbReference type="GO" id="GO:0010142">
    <property type="term" value="P:farnesyl diphosphate biosynthetic process, mevalonate pathway"/>
    <property type="evidence" value="ECO:0007669"/>
    <property type="project" value="TreeGrafter"/>
</dbReference>
<keyword evidence="11 15" id="KW-0443">Lipid metabolism</keyword>
<dbReference type="InterPro" id="IPR016005">
    <property type="entry name" value="Erg8"/>
</dbReference>
<proteinExistence type="inferred from homology"/>
<dbReference type="InterPro" id="IPR020568">
    <property type="entry name" value="Ribosomal_Su5_D2-typ_SF"/>
</dbReference>
<dbReference type="PIRSF" id="PIRSF017288">
    <property type="entry name" value="PMK_GHMP_euk"/>
    <property type="match status" value="1"/>
</dbReference>
<evidence type="ECO:0000256" key="5">
    <source>
        <dbReference type="ARBA" id="ARBA00022679"/>
    </source>
</evidence>
<dbReference type="PANTHER" id="PTHR31814:SF2">
    <property type="entry name" value="PHOSPHOMEVALONATE KINASE"/>
    <property type="match status" value="1"/>
</dbReference>
<dbReference type="Gene3D" id="3.30.230.10">
    <property type="match status" value="1"/>
</dbReference>
<organism evidence="17 18">
    <name type="scientific">Orbilia brochopaga</name>
    <dbReference type="NCBI Taxonomy" id="3140254"/>
    <lineage>
        <taxon>Eukaryota</taxon>
        <taxon>Fungi</taxon>
        <taxon>Dikarya</taxon>
        <taxon>Ascomycota</taxon>
        <taxon>Pezizomycotina</taxon>
        <taxon>Orbiliomycetes</taxon>
        <taxon>Orbiliales</taxon>
        <taxon>Orbiliaceae</taxon>
        <taxon>Orbilia</taxon>
    </lineage>
</organism>
<keyword evidence="12" id="KW-1207">Sterol metabolism</keyword>
<keyword evidence="7 15" id="KW-0418">Kinase</keyword>
<dbReference type="GO" id="GO:0004631">
    <property type="term" value="F:phosphomevalonate kinase activity"/>
    <property type="evidence" value="ECO:0007669"/>
    <property type="project" value="UniProtKB-UniRule"/>
</dbReference>
<dbReference type="GO" id="GO:0019287">
    <property type="term" value="P:isopentenyl diphosphate biosynthetic process, mevalonate pathway"/>
    <property type="evidence" value="ECO:0007669"/>
    <property type="project" value="UniProtKB-UniRule"/>
</dbReference>
<evidence type="ECO:0000256" key="11">
    <source>
        <dbReference type="ARBA" id="ARBA00023098"/>
    </source>
</evidence>
<comment type="catalytic activity">
    <reaction evidence="14">
        <text>(R)-5-phosphomevalonate + ATP = (R)-5-diphosphomevalonate + ADP</text>
        <dbReference type="Rhea" id="RHEA:16341"/>
        <dbReference type="ChEBI" id="CHEBI:30616"/>
        <dbReference type="ChEBI" id="CHEBI:57557"/>
        <dbReference type="ChEBI" id="CHEBI:58146"/>
        <dbReference type="ChEBI" id="CHEBI:456216"/>
        <dbReference type="EC" id="2.7.4.2"/>
    </reaction>
    <physiologicalReaction direction="left-to-right" evidence="14">
        <dbReference type="Rhea" id="RHEA:16342"/>
    </physiologicalReaction>
</comment>
<feature type="domain" description="GHMP kinase N-terminal" evidence="16">
    <location>
        <begin position="145"/>
        <end position="206"/>
    </location>
</feature>
<dbReference type="InterPro" id="IPR035102">
    <property type="entry name" value="Phosphomevalonate_kinase"/>
</dbReference>